<dbReference type="RefSeq" id="WP_114242328.1">
    <property type="nucleotide sequence ID" value="NZ_CP027306.1"/>
</dbReference>
<protein>
    <submittedName>
        <fullName evidence="2">Uncharacterized protein</fullName>
    </submittedName>
</protein>
<dbReference type="KEGG" id="sata:C5746_43230"/>
<dbReference type="AlphaFoldDB" id="A0A2Z5JQ16"/>
<organism evidence="2 3">
    <name type="scientific">Streptomyces atratus</name>
    <dbReference type="NCBI Taxonomy" id="1893"/>
    <lineage>
        <taxon>Bacteria</taxon>
        <taxon>Bacillati</taxon>
        <taxon>Actinomycetota</taxon>
        <taxon>Actinomycetes</taxon>
        <taxon>Kitasatosporales</taxon>
        <taxon>Streptomycetaceae</taxon>
        <taxon>Streptomyces</taxon>
    </lineage>
</organism>
<evidence type="ECO:0000313" key="2">
    <source>
        <dbReference type="EMBL" id="AXE82510.1"/>
    </source>
</evidence>
<dbReference type="KEGG" id="sata:C5746_00005"/>
<dbReference type="EMBL" id="CP027306">
    <property type="protein sequence ID" value="AXE75657.1"/>
    <property type="molecule type" value="Genomic_DNA"/>
</dbReference>
<gene>
    <name evidence="1" type="ORF">C5746_00005</name>
    <name evidence="2" type="ORF">C5746_43230</name>
</gene>
<accession>A0A2Z5JQ16</accession>
<sequence>MGGTPSDDKTDVLHVVEQAMRIRMVWEEVCTSHWARPFDEVLEALTVAAHRWDVPIDPSFTKRAALEIHAGSWE</sequence>
<dbReference type="GeneID" id="95524974"/>
<name>A0A2Z5JQ16_STRAR</name>
<reference evidence="2 3" key="1">
    <citation type="journal article" date="2018" name="Front. Microbiol.">
        <title>Genome Sequencing of Streptomyces atratus SCSIOZH16 and Activation Production of Nocardamine via Metabolic Engineering.</title>
        <authorList>
            <person name="Li Y."/>
            <person name="Zhang C."/>
            <person name="Liu C."/>
            <person name="Ju J."/>
            <person name="Ma J."/>
        </authorList>
    </citation>
    <scope>NUCLEOTIDE SEQUENCE [LARGE SCALE GENOMIC DNA]</scope>
    <source>
        <strain evidence="2 3">SCSIO_ZH16</strain>
    </source>
</reference>
<evidence type="ECO:0000313" key="1">
    <source>
        <dbReference type="EMBL" id="AXE75657.1"/>
    </source>
</evidence>
<dbReference type="Proteomes" id="UP000252698">
    <property type="component" value="Chromosome"/>
</dbReference>
<dbReference type="EMBL" id="CP027306">
    <property type="protein sequence ID" value="AXE82510.1"/>
    <property type="molecule type" value="Genomic_DNA"/>
</dbReference>
<evidence type="ECO:0000313" key="3">
    <source>
        <dbReference type="Proteomes" id="UP000252698"/>
    </source>
</evidence>
<proteinExistence type="predicted"/>